<protein>
    <submittedName>
        <fullName evidence="1">2-C-methyl-D-erythritol 4-phosphate cytidylyltransferase</fullName>
    </submittedName>
</protein>
<feature type="non-terminal residue" evidence="1">
    <location>
        <position position="58"/>
    </location>
</feature>
<keyword evidence="2" id="KW-1185">Reference proteome</keyword>
<evidence type="ECO:0000313" key="2">
    <source>
        <dbReference type="Proteomes" id="UP001228049"/>
    </source>
</evidence>
<sequence length="58" mass="6491">AFREKDPISVEGSVRWAPKPIEPSHMGHRRVTSVPTVLQARNPGAHLKLLPKGARRRT</sequence>
<dbReference type="Proteomes" id="UP001228049">
    <property type="component" value="Unassembled WGS sequence"/>
</dbReference>
<keyword evidence="1" id="KW-0548">Nucleotidyltransferase</keyword>
<keyword evidence="1" id="KW-0808">Transferase</keyword>
<accession>A0AAD9BYQ5</accession>
<evidence type="ECO:0000313" key="1">
    <source>
        <dbReference type="EMBL" id="KAK1891493.1"/>
    </source>
</evidence>
<reference evidence="1" key="1">
    <citation type="submission" date="2023-04" db="EMBL/GenBank/DDBJ databases">
        <title>Chromosome-level genome of Chaenocephalus aceratus.</title>
        <authorList>
            <person name="Park H."/>
        </authorList>
    </citation>
    <scope>NUCLEOTIDE SEQUENCE</scope>
    <source>
        <strain evidence="1">DE</strain>
        <tissue evidence="1">Muscle</tissue>
    </source>
</reference>
<name>A0AAD9BYQ5_DISEL</name>
<feature type="non-terminal residue" evidence="1">
    <location>
        <position position="1"/>
    </location>
</feature>
<gene>
    <name evidence="1" type="ORF">KUDE01_010321</name>
</gene>
<proteinExistence type="predicted"/>
<dbReference type="GO" id="GO:0016779">
    <property type="term" value="F:nucleotidyltransferase activity"/>
    <property type="evidence" value="ECO:0007669"/>
    <property type="project" value="UniProtKB-KW"/>
</dbReference>
<comment type="caution">
    <text evidence="1">The sequence shown here is derived from an EMBL/GenBank/DDBJ whole genome shotgun (WGS) entry which is preliminary data.</text>
</comment>
<dbReference type="AlphaFoldDB" id="A0AAD9BYQ5"/>
<dbReference type="EMBL" id="JASDAP010000015">
    <property type="protein sequence ID" value="KAK1891493.1"/>
    <property type="molecule type" value="Genomic_DNA"/>
</dbReference>
<organism evidence="1 2">
    <name type="scientific">Dissostichus eleginoides</name>
    <name type="common">Patagonian toothfish</name>
    <name type="synonym">Dissostichus amissus</name>
    <dbReference type="NCBI Taxonomy" id="100907"/>
    <lineage>
        <taxon>Eukaryota</taxon>
        <taxon>Metazoa</taxon>
        <taxon>Chordata</taxon>
        <taxon>Craniata</taxon>
        <taxon>Vertebrata</taxon>
        <taxon>Euteleostomi</taxon>
        <taxon>Actinopterygii</taxon>
        <taxon>Neopterygii</taxon>
        <taxon>Teleostei</taxon>
        <taxon>Neoteleostei</taxon>
        <taxon>Acanthomorphata</taxon>
        <taxon>Eupercaria</taxon>
        <taxon>Perciformes</taxon>
        <taxon>Notothenioidei</taxon>
        <taxon>Nototheniidae</taxon>
        <taxon>Dissostichus</taxon>
    </lineage>
</organism>